<evidence type="ECO:0000313" key="2">
    <source>
        <dbReference type="Proteomes" id="UP001230685"/>
    </source>
</evidence>
<gene>
    <name evidence="1" type="ORF">Q5H91_15225</name>
</gene>
<comment type="caution">
    <text evidence="1">The sequence shown here is derived from an EMBL/GenBank/DDBJ whole genome shotgun (WGS) entry which is preliminary data.</text>
</comment>
<evidence type="ECO:0000313" key="1">
    <source>
        <dbReference type="EMBL" id="MDP1028574.1"/>
    </source>
</evidence>
<accession>A0ABT9ENN9</accession>
<sequence length="66" mass="7078">APSFEKTRDLVFGDRCKNHPVHRCGDTHLGEAFRSVKPFCCRKTKKVPGGVLGAPAPLLGALDGMS</sequence>
<dbReference type="EMBL" id="JAUUDS010000010">
    <property type="protein sequence ID" value="MDP1028574.1"/>
    <property type="molecule type" value="Genomic_DNA"/>
</dbReference>
<protein>
    <submittedName>
        <fullName evidence="1">Uncharacterized protein</fullName>
    </submittedName>
</protein>
<keyword evidence="2" id="KW-1185">Reference proteome</keyword>
<feature type="non-terminal residue" evidence="1">
    <location>
        <position position="1"/>
    </location>
</feature>
<proteinExistence type="predicted"/>
<dbReference type="Proteomes" id="UP001230685">
    <property type="component" value="Unassembled WGS sequence"/>
</dbReference>
<reference evidence="1 2" key="1">
    <citation type="submission" date="2023-07" db="EMBL/GenBank/DDBJ databases">
        <authorList>
            <person name="Kim M.K."/>
        </authorList>
    </citation>
    <scope>NUCLEOTIDE SEQUENCE [LARGE SCALE GENOMIC DNA]</scope>
    <source>
        <strain evidence="1 2">KR1UV-12</strain>
    </source>
</reference>
<name>A0ABT9ENN9_9SPHN</name>
<organism evidence="1 2">
    <name type="scientific">Sphingomonas aurea</name>
    <dbReference type="NCBI Taxonomy" id="3063994"/>
    <lineage>
        <taxon>Bacteria</taxon>
        <taxon>Pseudomonadati</taxon>
        <taxon>Pseudomonadota</taxon>
        <taxon>Alphaproteobacteria</taxon>
        <taxon>Sphingomonadales</taxon>
        <taxon>Sphingomonadaceae</taxon>
        <taxon>Sphingomonas</taxon>
    </lineage>
</organism>
<dbReference type="RefSeq" id="WP_305174299.1">
    <property type="nucleotide sequence ID" value="NZ_JAUUDS010000010.1"/>
</dbReference>